<dbReference type="GO" id="GO:0016491">
    <property type="term" value="F:oxidoreductase activity"/>
    <property type="evidence" value="ECO:0007669"/>
    <property type="project" value="InterPro"/>
</dbReference>
<dbReference type="NCBIfam" id="TIGR00026">
    <property type="entry name" value="hi_GC_TIGR00026"/>
    <property type="match status" value="1"/>
</dbReference>
<dbReference type="AlphaFoldDB" id="A0A939T6W4"/>
<sequence length="147" mass="15847">MAKRFGSTVAVVMGRIASLLGPGRMRSIARFNRRVTNPIQRLWAPYLPYYAVIEHTGRKSGKQYQTPVMAFVERGKLAVMLNYGAESDWVRNIKAAGSAGVVHRGNRYRLSDPQVVPTDSPDLPSAIQAAGAGAGSALYGTLVRTGG</sequence>
<dbReference type="InterPro" id="IPR004378">
    <property type="entry name" value="F420H2_quin_Rdtase"/>
</dbReference>
<proteinExistence type="predicted"/>
<organism evidence="1 2">
    <name type="scientific">Actinomadura barringtoniae</name>
    <dbReference type="NCBI Taxonomy" id="1427535"/>
    <lineage>
        <taxon>Bacteria</taxon>
        <taxon>Bacillati</taxon>
        <taxon>Actinomycetota</taxon>
        <taxon>Actinomycetes</taxon>
        <taxon>Streptosporangiales</taxon>
        <taxon>Thermomonosporaceae</taxon>
        <taxon>Actinomadura</taxon>
    </lineage>
</organism>
<keyword evidence="2" id="KW-1185">Reference proteome</keyword>
<accession>A0A939T6W4</accession>
<name>A0A939T6W4_9ACTN</name>
<dbReference type="Pfam" id="PF04075">
    <property type="entry name" value="F420H2_quin_red"/>
    <property type="match status" value="1"/>
</dbReference>
<dbReference type="EMBL" id="JAGEOJ010000016">
    <property type="protein sequence ID" value="MBO2452438.1"/>
    <property type="molecule type" value="Genomic_DNA"/>
</dbReference>
<protein>
    <submittedName>
        <fullName evidence="1">Nitroreductase family deazaflavin-dependent oxidoreductase</fullName>
    </submittedName>
</protein>
<dbReference type="InterPro" id="IPR012349">
    <property type="entry name" value="Split_barrel_FMN-bd"/>
</dbReference>
<comment type="caution">
    <text evidence="1">The sequence shown here is derived from an EMBL/GenBank/DDBJ whole genome shotgun (WGS) entry which is preliminary data.</text>
</comment>
<gene>
    <name evidence="1" type="ORF">J4573_35480</name>
</gene>
<dbReference type="Gene3D" id="2.30.110.10">
    <property type="entry name" value="Electron Transport, Fmn-binding Protein, Chain A"/>
    <property type="match status" value="1"/>
</dbReference>
<evidence type="ECO:0000313" key="2">
    <source>
        <dbReference type="Proteomes" id="UP000669179"/>
    </source>
</evidence>
<reference evidence="1" key="1">
    <citation type="submission" date="2021-03" db="EMBL/GenBank/DDBJ databases">
        <authorList>
            <person name="Kanchanasin P."/>
            <person name="Saeng-In P."/>
            <person name="Phongsopitanun W."/>
            <person name="Yuki M."/>
            <person name="Kudo T."/>
            <person name="Ohkuma M."/>
            <person name="Tanasupawat S."/>
        </authorList>
    </citation>
    <scope>NUCLEOTIDE SEQUENCE</scope>
    <source>
        <strain evidence="1">GKU 128</strain>
    </source>
</reference>
<dbReference type="Proteomes" id="UP000669179">
    <property type="component" value="Unassembled WGS sequence"/>
</dbReference>
<dbReference type="RefSeq" id="WP_208260461.1">
    <property type="nucleotide sequence ID" value="NZ_JAGEOJ010000016.1"/>
</dbReference>
<evidence type="ECO:0000313" key="1">
    <source>
        <dbReference type="EMBL" id="MBO2452438.1"/>
    </source>
</evidence>